<gene>
    <name evidence="2" type="ORF">GIS00_04210</name>
</gene>
<dbReference type="InterPro" id="IPR003754">
    <property type="entry name" value="4pyrrol_synth_uPrphyn_synth"/>
</dbReference>
<dbReference type="EMBL" id="WLYK01000001">
    <property type="protein sequence ID" value="MTD13149.1"/>
    <property type="molecule type" value="Genomic_DNA"/>
</dbReference>
<feature type="domain" description="Tetrapyrrole biosynthesis uroporphyrinogen III synthase" evidence="1">
    <location>
        <begin position="20"/>
        <end position="243"/>
    </location>
</feature>
<dbReference type="InterPro" id="IPR036108">
    <property type="entry name" value="4pyrrol_syn_uPrphyn_synt_sf"/>
</dbReference>
<dbReference type="InterPro" id="IPR039793">
    <property type="entry name" value="UROS/Hem4"/>
</dbReference>
<sequence length="265" mass="26124">MNRLAGWRVLLPRPSSRSSRLIGLLGAEGATAQAIPLLAFEPPADTGALDAAVVDLARGGVDWVAFTSVNAVDAVLDRASALALHPAVPADTRVAVVGPATARAVRAAGIAVDLMPESGGSAATLAAIWPAPGEHPRVLLPQSAIASDTLAVALRARGFQVQGVPAYRTVPLPPPSSIAEDLADGAFEAVLLTSPSTVAALAGLPVAAGTVIGAIGASTAAAVREAGLALTFTAADPTEQGLVDALAAVAAATPAATPAPEEGTS</sequence>
<dbReference type="PANTHER" id="PTHR40082:SF1">
    <property type="entry name" value="BLR5956 PROTEIN"/>
    <property type="match status" value="1"/>
</dbReference>
<dbReference type="SUPFAM" id="SSF69618">
    <property type="entry name" value="HemD-like"/>
    <property type="match status" value="1"/>
</dbReference>
<dbReference type="AlphaFoldDB" id="A0A7K1FI83"/>
<dbReference type="Gene3D" id="3.40.50.10090">
    <property type="match status" value="2"/>
</dbReference>
<evidence type="ECO:0000259" key="1">
    <source>
        <dbReference type="Pfam" id="PF02602"/>
    </source>
</evidence>
<dbReference type="Proteomes" id="UP000460221">
    <property type="component" value="Unassembled WGS sequence"/>
</dbReference>
<dbReference type="CDD" id="cd06578">
    <property type="entry name" value="HemD"/>
    <property type="match status" value="1"/>
</dbReference>
<dbReference type="Pfam" id="PF02602">
    <property type="entry name" value="HEM4"/>
    <property type="match status" value="1"/>
</dbReference>
<protein>
    <recommendedName>
        <fullName evidence="1">Tetrapyrrole biosynthesis uroporphyrinogen III synthase domain-containing protein</fullName>
    </recommendedName>
</protein>
<organism evidence="2 3">
    <name type="scientific">Nakamurella alba</name>
    <dbReference type="NCBI Taxonomy" id="2665158"/>
    <lineage>
        <taxon>Bacteria</taxon>
        <taxon>Bacillati</taxon>
        <taxon>Actinomycetota</taxon>
        <taxon>Actinomycetes</taxon>
        <taxon>Nakamurellales</taxon>
        <taxon>Nakamurellaceae</taxon>
        <taxon>Nakamurella</taxon>
    </lineage>
</organism>
<dbReference type="PANTHER" id="PTHR40082">
    <property type="entry name" value="BLR5956 PROTEIN"/>
    <property type="match status" value="1"/>
</dbReference>
<comment type="caution">
    <text evidence="2">The sequence shown here is derived from an EMBL/GenBank/DDBJ whole genome shotgun (WGS) entry which is preliminary data.</text>
</comment>
<dbReference type="GO" id="GO:0004852">
    <property type="term" value="F:uroporphyrinogen-III synthase activity"/>
    <property type="evidence" value="ECO:0007669"/>
    <property type="project" value="InterPro"/>
</dbReference>
<keyword evidence="3" id="KW-1185">Reference proteome</keyword>
<evidence type="ECO:0000313" key="2">
    <source>
        <dbReference type="EMBL" id="MTD13149.1"/>
    </source>
</evidence>
<dbReference type="GO" id="GO:0006780">
    <property type="term" value="P:uroporphyrinogen III biosynthetic process"/>
    <property type="evidence" value="ECO:0007669"/>
    <property type="project" value="InterPro"/>
</dbReference>
<evidence type="ECO:0000313" key="3">
    <source>
        <dbReference type="Proteomes" id="UP000460221"/>
    </source>
</evidence>
<name>A0A7K1FI83_9ACTN</name>
<accession>A0A7K1FI83</accession>
<reference evidence="2 3" key="1">
    <citation type="submission" date="2019-11" db="EMBL/GenBank/DDBJ databases">
        <authorList>
            <person name="Jiang L.-Q."/>
        </authorList>
    </citation>
    <scope>NUCLEOTIDE SEQUENCE [LARGE SCALE GENOMIC DNA]</scope>
    <source>
        <strain evidence="2 3">YIM 132087</strain>
    </source>
</reference>
<proteinExistence type="predicted"/>
<dbReference type="RefSeq" id="WP_154767067.1">
    <property type="nucleotide sequence ID" value="NZ_WLYK01000001.1"/>
</dbReference>